<sequence>MSKAHDDGGGGGIFAAGSGSGVIGGGPHSTKYNRDNYNTFLTTDQSIQSLMRTSDNIERTRRTVEESEEVAKNVLVDLELQHSQLHEMKGMVSETSGMTSQVRRLLQMIATRSQRKKACLYMVIVALAITDFLVFYILFVR</sequence>
<keyword evidence="1" id="KW-1133">Transmembrane helix</keyword>
<accession>A0AAV1T786</accession>
<evidence type="ECO:0008006" key="4">
    <source>
        <dbReference type="Google" id="ProtNLM"/>
    </source>
</evidence>
<evidence type="ECO:0000313" key="2">
    <source>
        <dbReference type="EMBL" id="CAK7906055.1"/>
    </source>
</evidence>
<dbReference type="SUPFAM" id="SSF58038">
    <property type="entry name" value="SNARE fusion complex"/>
    <property type="match status" value="1"/>
</dbReference>
<proteinExistence type="predicted"/>
<keyword evidence="1" id="KW-0472">Membrane</keyword>
<reference evidence="2" key="1">
    <citation type="submission" date="2024-01" db="EMBL/GenBank/DDBJ databases">
        <authorList>
            <person name="Webb A."/>
        </authorList>
    </citation>
    <scope>NUCLEOTIDE SEQUENCE</scope>
    <source>
        <strain evidence="2">Pm1</strain>
    </source>
</reference>
<feature type="transmembrane region" description="Helical" evidence="1">
    <location>
        <begin position="118"/>
        <end position="139"/>
    </location>
</feature>
<evidence type="ECO:0000256" key="1">
    <source>
        <dbReference type="SAM" id="Phobius"/>
    </source>
</evidence>
<dbReference type="CDD" id="cd15862">
    <property type="entry name" value="SNARE_Vti1"/>
    <property type="match status" value="1"/>
</dbReference>
<dbReference type="EMBL" id="CAKLBY020000030">
    <property type="protein sequence ID" value="CAK7906055.1"/>
    <property type="molecule type" value="Genomic_DNA"/>
</dbReference>
<evidence type="ECO:0000313" key="3">
    <source>
        <dbReference type="Proteomes" id="UP001162060"/>
    </source>
</evidence>
<name>A0AAV1T786_9STRA</name>
<keyword evidence="1" id="KW-0812">Transmembrane</keyword>
<gene>
    <name evidence="2" type="ORF">PM001_LOCUS3250</name>
</gene>
<protein>
    <recommendedName>
        <fullName evidence="4">t-SNARE coiled-coil homology domain-containing protein</fullName>
    </recommendedName>
</protein>
<dbReference type="AlphaFoldDB" id="A0AAV1T786"/>
<organism evidence="2 3">
    <name type="scientific">Peronospora matthiolae</name>
    <dbReference type="NCBI Taxonomy" id="2874970"/>
    <lineage>
        <taxon>Eukaryota</taxon>
        <taxon>Sar</taxon>
        <taxon>Stramenopiles</taxon>
        <taxon>Oomycota</taxon>
        <taxon>Peronosporomycetes</taxon>
        <taxon>Peronosporales</taxon>
        <taxon>Peronosporaceae</taxon>
        <taxon>Peronospora</taxon>
    </lineage>
</organism>
<dbReference type="Pfam" id="PF12352">
    <property type="entry name" value="V-SNARE_C"/>
    <property type="match status" value="1"/>
</dbReference>
<dbReference type="Gene3D" id="1.20.5.110">
    <property type="match status" value="1"/>
</dbReference>
<comment type="caution">
    <text evidence="2">The sequence shown here is derived from an EMBL/GenBank/DDBJ whole genome shotgun (WGS) entry which is preliminary data.</text>
</comment>
<dbReference type="Proteomes" id="UP001162060">
    <property type="component" value="Unassembled WGS sequence"/>
</dbReference>